<dbReference type="EMBL" id="MGGE01000040">
    <property type="protein sequence ID" value="OGM20519.1"/>
    <property type="molecule type" value="Genomic_DNA"/>
</dbReference>
<evidence type="ECO:0000256" key="2">
    <source>
        <dbReference type="ARBA" id="ARBA00007353"/>
    </source>
</evidence>
<organism evidence="10 11">
    <name type="scientific">Candidatus Woesebacteria bacterium RIFCSPHIGHO2_01_FULL_38_9</name>
    <dbReference type="NCBI Taxonomy" id="1802492"/>
    <lineage>
        <taxon>Bacteria</taxon>
        <taxon>Candidatus Woeseibacteriota</taxon>
    </lineage>
</organism>
<dbReference type="PANTHER" id="PTHR30616:SF2">
    <property type="entry name" value="PURINE NUCLEOSIDE PHOSPHORYLASE LACC1"/>
    <property type="match status" value="1"/>
</dbReference>
<keyword evidence="4" id="KW-0479">Metal-binding</keyword>
<evidence type="ECO:0000256" key="5">
    <source>
        <dbReference type="ARBA" id="ARBA00022801"/>
    </source>
</evidence>
<dbReference type="GO" id="GO:0005507">
    <property type="term" value="F:copper ion binding"/>
    <property type="evidence" value="ECO:0007669"/>
    <property type="project" value="TreeGrafter"/>
</dbReference>
<dbReference type="InterPro" id="IPR038371">
    <property type="entry name" value="Cu_polyphenol_OxRdtase_sf"/>
</dbReference>
<dbReference type="CDD" id="cd16833">
    <property type="entry name" value="YfiH"/>
    <property type="match status" value="1"/>
</dbReference>
<evidence type="ECO:0000313" key="11">
    <source>
        <dbReference type="Proteomes" id="UP000178419"/>
    </source>
</evidence>
<dbReference type="InterPro" id="IPR011324">
    <property type="entry name" value="Cytotoxic_necrot_fac-like_cat"/>
</dbReference>
<keyword evidence="3" id="KW-0808">Transferase</keyword>
<evidence type="ECO:0000256" key="4">
    <source>
        <dbReference type="ARBA" id="ARBA00022723"/>
    </source>
</evidence>
<evidence type="ECO:0000313" key="10">
    <source>
        <dbReference type="EMBL" id="OGM20519.1"/>
    </source>
</evidence>
<evidence type="ECO:0000256" key="7">
    <source>
        <dbReference type="ARBA" id="ARBA00047989"/>
    </source>
</evidence>
<dbReference type="Proteomes" id="UP000178419">
    <property type="component" value="Unassembled WGS sequence"/>
</dbReference>
<dbReference type="Gene3D" id="3.60.140.10">
    <property type="entry name" value="CNF1/YfiH-like putative cysteine hydrolases"/>
    <property type="match status" value="1"/>
</dbReference>
<proteinExistence type="inferred from homology"/>
<keyword evidence="5" id="KW-0378">Hydrolase</keyword>
<dbReference type="GO" id="GO:0017061">
    <property type="term" value="F:S-methyl-5-thioadenosine phosphorylase activity"/>
    <property type="evidence" value="ECO:0007669"/>
    <property type="project" value="UniProtKB-EC"/>
</dbReference>
<comment type="catalytic activity">
    <reaction evidence="7">
        <text>adenosine + H2O + H(+) = inosine + NH4(+)</text>
        <dbReference type="Rhea" id="RHEA:24408"/>
        <dbReference type="ChEBI" id="CHEBI:15377"/>
        <dbReference type="ChEBI" id="CHEBI:15378"/>
        <dbReference type="ChEBI" id="CHEBI:16335"/>
        <dbReference type="ChEBI" id="CHEBI:17596"/>
        <dbReference type="ChEBI" id="CHEBI:28938"/>
        <dbReference type="EC" id="3.5.4.4"/>
    </reaction>
    <physiologicalReaction direction="left-to-right" evidence="7">
        <dbReference type="Rhea" id="RHEA:24409"/>
    </physiologicalReaction>
</comment>
<evidence type="ECO:0000256" key="3">
    <source>
        <dbReference type="ARBA" id="ARBA00022679"/>
    </source>
</evidence>
<dbReference type="InterPro" id="IPR003730">
    <property type="entry name" value="Cu_polyphenol_OxRdtase"/>
</dbReference>
<evidence type="ECO:0000256" key="9">
    <source>
        <dbReference type="ARBA" id="ARBA00049893"/>
    </source>
</evidence>
<dbReference type="PANTHER" id="PTHR30616">
    <property type="entry name" value="UNCHARACTERIZED PROTEIN YFIH"/>
    <property type="match status" value="1"/>
</dbReference>
<evidence type="ECO:0000256" key="1">
    <source>
        <dbReference type="ARBA" id="ARBA00000553"/>
    </source>
</evidence>
<comment type="similarity">
    <text evidence="2">Belongs to the purine nucleoside phosphorylase YfiH/LACC1 family.</text>
</comment>
<keyword evidence="6" id="KW-0862">Zinc</keyword>
<evidence type="ECO:0000256" key="8">
    <source>
        <dbReference type="ARBA" id="ARBA00048968"/>
    </source>
</evidence>
<dbReference type="SUPFAM" id="SSF64438">
    <property type="entry name" value="CNF1/YfiH-like putative cysteine hydrolases"/>
    <property type="match status" value="1"/>
</dbReference>
<accession>A0A1F7Y0P8</accession>
<dbReference type="Pfam" id="PF02578">
    <property type="entry name" value="Cu-oxidase_4"/>
    <property type="match status" value="1"/>
</dbReference>
<evidence type="ECO:0000256" key="6">
    <source>
        <dbReference type="ARBA" id="ARBA00022833"/>
    </source>
</evidence>
<dbReference type="AlphaFoldDB" id="A0A1F7Y0P8"/>
<comment type="caution">
    <text evidence="10">The sequence shown here is derived from an EMBL/GenBank/DDBJ whole genome shotgun (WGS) entry which is preliminary data.</text>
</comment>
<dbReference type="GO" id="GO:0016787">
    <property type="term" value="F:hydrolase activity"/>
    <property type="evidence" value="ECO:0007669"/>
    <property type="project" value="UniProtKB-KW"/>
</dbReference>
<comment type="catalytic activity">
    <reaction evidence="8">
        <text>adenosine + phosphate = alpha-D-ribose 1-phosphate + adenine</text>
        <dbReference type="Rhea" id="RHEA:27642"/>
        <dbReference type="ChEBI" id="CHEBI:16335"/>
        <dbReference type="ChEBI" id="CHEBI:16708"/>
        <dbReference type="ChEBI" id="CHEBI:43474"/>
        <dbReference type="ChEBI" id="CHEBI:57720"/>
        <dbReference type="EC" id="2.4.2.1"/>
    </reaction>
    <physiologicalReaction direction="left-to-right" evidence="8">
        <dbReference type="Rhea" id="RHEA:27643"/>
    </physiologicalReaction>
</comment>
<reference evidence="10 11" key="1">
    <citation type="journal article" date="2016" name="Nat. Commun.">
        <title>Thousands of microbial genomes shed light on interconnected biogeochemical processes in an aquifer system.</title>
        <authorList>
            <person name="Anantharaman K."/>
            <person name="Brown C.T."/>
            <person name="Hug L.A."/>
            <person name="Sharon I."/>
            <person name="Castelle C.J."/>
            <person name="Probst A.J."/>
            <person name="Thomas B.C."/>
            <person name="Singh A."/>
            <person name="Wilkins M.J."/>
            <person name="Karaoz U."/>
            <person name="Brodie E.L."/>
            <person name="Williams K.H."/>
            <person name="Hubbard S.S."/>
            <person name="Banfield J.F."/>
        </authorList>
    </citation>
    <scope>NUCLEOTIDE SEQUENCE [LARGE SCALE GENOMIC DNA]</scope>
</reference>
<name>A0A1F7Y0P8_9BACT</name>
<protein>
    <recommendedName>
        <fullName evidence="12">Purine nucleoside phosphorylase</fullName>
    </recommendedName>
</protein>
<evidence type="ECO:0008006" key="12">
    <source>
        <dbReference type="Google" id="ProtNLM"/>
    </source>
</evidence>
<comment type="catalytic activity">
    <reaction evidence="1">
        <text>inosine + phosphate = alpha-D-ribose 1-phosphate + hypoxanthine</text>
        <dbReference type="Rhea" id="RHEA:27646"/>
        <dbReference type="ChEBI" id="CHEBI:17368"/>
        <dbReference type="ChEBI" id="CHEBI:17596"/>
        <dbReference type="ChEBI" id="CHEBI:43474"/>
        <dbReference type="ChEBI" id="CHEBI:57720"/>
        <dbReference type="EC" id="2.4.2.1"/>
    </reaction>
    <physiologicalReaction direction="left-to-right" evidence="1">
        <dbReference type="Rhea" id="RHEA:27647"/>
    </physiologicalReaction>
</comment>
<sequence length="252" mass="28864">MYQIPELLRFPKLFHSFSTIDEGNMANSILYKVRNFDQVVKNREKFLSKPGLSIDSCICMWVQHRDRVTIADQKVAGVSMRDYNYAVKVDGLVTNEKGLYLFLLVADCLPLIIYDPKKEIVANVHAGWKGVDLEIAKKAVKKMKAEYECKPKNIVVGIGPCVYKESFVKENPSQKDDPRWSEFINKVGPYYEVDLVGFTKKQLIDCGVAEENIFDSKIDTIRDKHFFSHFRDAKEGHKDKGRFASVVGLRSN</sequence>
<gene>
    <name evidence="10" type="ORF">A2714_03975</name>
</gene>
<comment type="catalytic activity">
    <reaction evidence="9">
        <text>S-methyl-5'-thioadenosine + phosphate = 5-(methylsulfanyl)-alpha-D-ribose 1-phosphate + adenine</text>
        <dbReference type="Rhea" id="RHEA:11852"/>
        <dbReference type="ChEBI" id="CHEBI:16708"/>
        <dbReference type="ChEBI" id="CHEBI:17509"/>
        <dbReference type="ChEBI" id="CHEBI:43474"/>
        <dbReference type="ChEBI" id="CHEBI:58533"/>
        <dbReference type="EC" id="2.4.2.28"/>
    </reaction>
    <physiologicalReaction direction="left-to-right" evidence="9">
        <dbReference type="Rhea" id="RHEA:11853"/>
    </physiologicalReaction>
</comment>